<dbReference type="Proteomes" id="UP000537130">
    <property type="component" value="Unassembled WGS sequence"/>
</dbReference>
<evidence type="ECO:0000256" key="3">
    <source>
        <dbReference type="ARBA" id="ARBA00008900"/>
    </source>
</evidence>
<keyword evidence="7" id="KW-0862">Zinc</keyword>
<evidence type="ECO:0000256" key="7">
    <source>
        <dbReference type="ARBA" id="ARBA00022833"/>
    </source>
</evidence>
<dbReference type="SUPFAM" id="SSF55620">
    <property type="entry name" value="Tetrahydrobiopterin biosynthesis enzymes-like"/>
    <property type="match status" value="1"/>
</dbReference>
<organism evidence="11 12">
    <name type="scientific">Litorivivens lipolytica</name>
    <dbReference type="NCBI Taxonomy" id="1524264"/>
    <lineage>
        <taxon>Bacteria</taxon>
        <taxon>Pseudomonadati</taxon>
        <taxon>Pseudomonadota</taxon>
        <taxon>Gammaproteobacteria</taxon>
        <taxon>Litorivivens</taxon>
    </lineage>
</organism>
<reference evidence="11 12" key="1">
    <citation type="submission" date="2020-08" db="EMBL/GenBank/DDBJ databases">
        <title>Genomic Encyclopedia of Type Strains, Phase III (KMG-III): the genomes of soil and plant-associated and newly described type strains.</title>
        <authorList>
            <person name="Whitman W."/>
        </authorList>
    </citation>
    <scope>NUCLEOTIDE SEQUENCE [LARGE SCALE GENOMIC DNA]</scope>
    <source>
        <strain evidence="11 12">CECT 8654</strain>
    </source>
</reference>
<keyword evidence="6" id="KW-0479">Metal-binding</keyword>
<protein>
    <recommendedName>
        <fullName evidence="5">6-carboxy-5,6,7,8-tetrahydropterin synthase</fullName>
        <ecNumber evidence="4">4.1.2.50</ecNumber>
    </recommendedName>
    <alternativeName>
        <fullName evidence="9">Queuosine biosynthesis protein QueD</fullName>
    </alternativeName>
</protein>
<dbReference type="InterPro" id="IPR007115">
    <property type="entry name" value="6-PTP_synth/QueD"/>
</dbReference>
<dbReference type="GO" id="GO:0046872">
    <property type="term" value="F:metal ion binding"/>
    <property type="evidence" value="ECO:0007669"/>
    <property type="project" value="UniProtKB-KW"/>
</dbReference>
<evidence type="ECO:0000313" key="12">
    <source>
        <dbReference type="Proteomes" id="UP000537130"/>
    </source>
</evidence>
<keyword evidence="12" id="KW-1185">Reference proteome</keyword>
<evidence type="ECO:0000256" key="10">
    <source>
        <dbReference type="ARBA" id="ARBA00048807"/>
    </source>
</evidence>
<dbReference type="AlphaFoldDB" id="A0A7W4Z4P4"/>
<dbReference type="EC" id="4.1.2.50" evidence="4"/>
<comment type="catalytic activity">
    <reaction evidence="10">
        <text>7,8-dihydroneopterin 3'-triphosphate + H2O = 6-carboxy-5,6,7,8-tetrahydropterin + triphosphate + acetaldehyde + 2 H(+)</text>
        <dbReference type="Rhea" id="RHEA:27966"/>
        <dbReference type="ChEBI" id="CHEBI:15343"/>
        <dbReference type="ChEBI" id="CHEBI:15377"/>
        <dbReference type="ChEBI" id="CHEBI:15378"/>
        <dbReference type="ChEBI" id="CHEBI:18036"/>
        <dbReference type="ChEBI" id="CHEBI:58462"/>
        <dbReference type="ChEBI" id="CHEBI:61032"/>
        <dbReference type="EC" id="4.1.2.50"/>
    </reaction>
</comment>
<evidence type="ECO:0000256" key="1">
    <source>
        <dbReference type="ARBA" id="ARBA00001947"/>
    </source>
</evidence>
<gene>
    <name evidence="11" type="ORF">FHR99_000935</name>
</gene>
<dbReference type="UniPathway" id="UPA00391"/>
<comment type="pathway">
    <text evidence="2">Purine metabolism; 7-cyano-7-deazaguanine biosynthesis.</text>
</comment>
<evidence type="ECO:0000256" key="6">
    <source>
        <dbReference type="ARBA" id="ARBA00022723"/>
    </source>
</evidence>
<comment type="caution">
    <text evidence="11">The sequence shown here is derived from an EMBL/GenBank/DDBJ whole genome shotgun (WGS) entry which is preliminary data.</text>
</comment>
<comment type="similarity">
    <text evidence="3">Belongs to the PTPS family. QueD subfamily.</text>
</comment>
<dbReference type="Gene3D" id="3.30.479.10">
    <property type="entry name" value="6-pyruvoyl tetrahydropterin synthase/QueD"/>
    <property type="match status" value="1"/>
</dbReference>
<keyword evidence="8 11" id="KW-0456">Lyase</keyword>
<dbReference type="PANTHER" id="PTHR12589">
    <property type="entry name" value="PYRUVOYL TETRAHYDROBIOPTERIN SYNTHASE"/>
    <property type="match status" value="1"/>
</dbReference>
<evidence type="ECO:0000313" key="11">
    <source>
        <dbReference type="EMBL" id="MBB3046699.1"/>
    </source>
</evidence>
<dbReference type="RefSeq" id="WP_183409378.1">
    <property type="nucleotide sequence ID" value="NZ_JACHWY010000001.1"/>
</dbReference>
<name>A0A7W4Z4P4_9GAMM</name>
<accession>A0A7W4Z4P4</accession>
<evidence type="ECO:0000256" key="5">
    <source>
        <dbReference type="ARBA" id="ARBA00018141"/>
    </source>
</evidence>
<dbReference type="InterPro" id="IPR038418">
    <property type="entry name" value="6-PTP_synth/QueD_sf"/>
</dbReference>
<sequence>MPIDTLTTIEITKEDLKFSAAHFTIFSATERERLHGHNFKVSLDITAEVGDNGMCFSYVEIKQRLRALVAQYDEYLVLPANSPYLTISEEGDNYRVEFNGEVMRFIKADTLLLPIRNSTVEEFARLLLERLLEDSDFIQGNGVRSLIMKVSSGPGQSGSATWRQTMGD</sequence>
<dbReference type="GO" id="GO:0070497">
    <property type="term" value="F:6-carboxytetrahydropterin synthase activity"/>
    <property type="evidence" value="ECO:0007669"/>
    <property type="project" value="UniProtKB-EC"/>
</dbReference>
<evidence type="ECO:0000256" key="8">
    <source>
        <dbReference type="ARBA" id="ARBA00023239"/>
    </source>
</evidence>
<evidence type="ECO:0000256" key="2">
    <source>
        <dbReference type="ARBA" id="ARBA00005061"/>
    </source>
</evidence>
<dbReference type="Pfam" id="PF01242">
    <property type="entry name" value="PTPS"/>
    <property type="match status" value="1"/>
</dbReference>
<dbReference type="EMBL" id="JACHWY010000001">
    <property type="protein sequence ID" value="MBB3046699.1"/>
    <property type="molecule type" value="Genomic_DNA"/>
</dbReference>
<dbReference type="PANTHER" id="PTHR12589:SF7">
    <property type="entry name" value="6-PYRUVOYL TETRAHYDROBIOPTERIN SYNTHASE"/>
    <property type="match status" value="1"/>
</dbReference>
<evidence type="ECO:0000256" key="4">
    <source>
        <dbReference type="ARBA" id="ARBA00012982"/>
    </source>
</evidence>
<proteinExistence type="inferred from homology"/>
<evidence type="ECO:0000256" key="9">
    <source>
        <dbReference type="ARBA" id="ARBA00031449"/>
    </source>
</evidence>
<comment type="cofactor">
    <cofactor evidence="1">
        <name>Zn(2+)</name>
        <dbReference type="ChEBI" id="CHEBI:29105"/>
    </cofactor>
</comment>